<feature type="binding site" evidence="5">
    <location>
        <position position="187"/>
    </location>
    <ligand>
        <name>Fe cation</name>
        <dbReference type="ChEBI" id="CHEBI:24875"/>
        <note>catalytic</note>
    </ligand>
</feature>
<sequence length="493" mass="55424">MLGLDTNPDCAPVLLKSSTELPEYLVGGTLYRTGPGGVGDSADKMKIKHFFDGFTQNHRFHIKDTSTVEYACRSSCNALKQMYKEGSPDMARVTSFGPRDPCQTYFQKFMSVVKMPLSESNVKTDDGLPADIVNVGVTIKRDITGLVARTDSNVFQILDPVTLEPLTKYNYSKFSGQSLDGQLTASHVEFSADGKTEYNYNLKLGKMPEYVVFSKTDGHITELARFQAPGTYLHSFWTTDKYVVLALWQAEFWGGGIGVPLNKNVLQGITQEWNSERETVFYVIDKDPSKSRDFKTYKGPAFFAFHTINAFEQDGEPVLDVCTYDNNRVLFDFMLDKFKNDMAGVQKNKAFVTRFKLHDGLAQTVFCYDTPLANLELPTINPRFQNKEHRYVYGVNMQDKGQFLFEAIIRMDLKTGETLYFIEEDETPGEALFVPDPESDEDDELAGVLLSVSLNLKTGKSALLVLDPATMTVTARVQMDSKVNYGFHGSWAM</sequence>
<feature type="binding site" evidence="5">
    <location>
        <position position="488"/>
    </location>
    <ligand>
        <name>Fe cation</name>
        <dbReference type="ChEBI" id="CHEBI:24875"/>
        <note>catalytic</note>
    </ligand>
</feature>
<evidence type="ECO:0000256" key="5">
    <source>
        <dbReference type="PIRSR" id="PIRSR604294-1"/>
    </source>
</evidence>
<dbReference type="GO" id="GO:0046872">
    <property type="term" value="F:metal ion binding"/>
    <property type="evidence" value="ECO:0007669"/>
    <property type="project" value="UniProtKB-KW"/>
</dbReference>
<evidence type="ECO:0000256" key="1">
    <source>
        <dbReference type="ARBA" id="ARBA00006787"/>
    </source>
</evidence>
<evidence type="ECO:0000313" key="6">
    <source>
        <dbReference type="EMBL" id="AOW03029.1"/>
    </source>
</evidence>
<dbReference type="VEuPathDB" id="FungiDB:YALI0_C18029g"/>
<comment type="similarity">
    <text evidence="1">Belongs to the carotenoid oxygenase family.</text>
</comment>
<dbReference type="InterPro" id="IPR004294">
    <property type="entry name" value="Carotenoid_Oase"/>
</dbReference>
<gene>
    <name evidence="6" type="ORF">YALI1_C25171g</name>
</gene>
<keyword evidence="2 5" id="KW-0479">Metal-binding</keyword>
<organism evidence="6 7">
    <name type="scientific">Yarrowia lipolytica</name>
    <name type="common">Candida lipolytica</name>
    <dbReference type="NCBI Taxonomy" id="4952"/>
    <lineage>
        <taxon>Eukaryota</taxon>
        <taxon>Fungi</taxon>
        <taxon>Dikarya</taxon>
        <taxon>Ascomycota</taxon>
        <taxon>Saccharomycotina</taxon>
        <taxon>Dipodascomycetes</taxon>
        <taxon>Dipodascales</taxon>
        <taxon>Dipodascales incertae sedis</taxon>
        <taxon>Yarrowia</taxon>
    </lineage>
</organism>
<comment type="cofactor">
    <cofactor evidence="5">
        <name>Fe(2+)</name>
        <dbReference type="ChEBI" id="CHEBI:29033"/>
    </cofactor>
    <text evidence="5">Binds 1 Fe(2+) ion per subunit.</text>
</comment>
<name>A0A1D8NBL8_YARLL</name>
<evidence type="ECO:0000256" key="4">
    <source>
        <dbReference type="ARBA" id="ARBA00023004"/>
    </source>
</evidence>
<dbReference type="AlphaFoldDB" id="A0A1D8NBL8"/>
<reference evidence="6 7" key="1">
    <citation type="journal article" date="2016" name="PLoS ONE">
        <title>Sequence Assembly of Yarrowia lipolytica Strain W29/CLIB89 Shows Transposable Element Diversity.</title>
        <authorList>
            <person name="Magnan C."/>
            <person name="Yu J."/>
            <person name="Chang I."/>
            <person name="Jahn E."/>
            <person name="Kanomata Y."/>
            <person name="Wu J."/>
            <person name="Zeller M."/>
            <person name="Oakes M."/>
            <person name="Baldi P."/>
            <person name="Sandmeyer S."/>
        </authorList>
    </citation>
    <scope>NUCLEOTIDE SEQUENCE [LARGE SCALE GENOMIC DNA]</scope>
    <source>
        <strain evidence="7">CLIB89(W29)</strain>
    </source>
</reference>
<keyword evidence="4 5" id="KW-0408">Iron</keyword>
<accession>A0A1D8NBL8</accession>
<evidence type="ECO:0000313" key="7">
    <source>
        <dbReference type="Proteomes" id="UP000182444"/>
    </source>
</evidence>
<dbReference type="SMR" id="A0A1D8NBL8"/>
<dbReference type="OMA" id="MLPNCKA"/>
<dbReference type="eggNOG" id="KOG1285">
    <property type="taxonomic scope" value="Eukaryota"/>
</dbReference>
<dbReference type="GO" id="GO:0010436">
    <property type="term" value="F:carotenoid dioxygenase activity"/>
    <property type="evidence" value="ECO:0007669"/>
    <property type="project" value="TreeGrafter"/>
</dbReference>
<dbReference type="EMBL" id="CP017555">
    <property type="protein sequence ID" value="AOW03029.1"/>
    <property type="molecule type" value="Genomic_DNA"/>
</dbReference>
<dbReference type="VEuPathDB" id="FungiDB:YALI1_C25171g"/>
<dbReference type="PANTHER" id="PTHR10543:SF24">
    <property type="entry name" value="CAROTENOID ISOMEROOXYGENASE"/>
    <property type="match status" value="1"/>
</dbReference>
<evidence type="ECO:0008006" key="8">
    <source>
        <dbReference type="Google" id="ProtNLM"/>
    </source>
</evidence>
<dbReference type="Pfam" id="PF03055">
    <property type="entry name" value="RPE65"/>
    <property type="match status" value="1"/>
</dbReference>
<dbReference type="InterPro" id="IPR011048">
    <property type="entry name" value="Haem_d1_sf"/>
</dbReference>
<dbReference type="GeneID" id="2909987"/>
<protein>
    <recommendedName>
        <fullName evidence="8">Carotenoid oxygenase</fullName>
    </recommendedName>
</protein>
<dbReference type="RefSeq" id="XP_501958.3">
    <property type="nucleotide sequence ID" value="XM_501958.3"/>
</dbReference>
<evidence type="ECO:0000256" key="3">
    <source>
        <dbReference type="ARBA" id="ARBA00023002"/>
    </source>
</evidence>
<dbReference type="KEGG" id="yli:2909987"/>
<proteinExistence type="inferred from homology"/>
<dbReference type="PANTHER" id="PTHR10543">
    <property type="entry name" value="BETA-CAROTENE DIOXYGENASE"/>
    <property type="match status" value="1"/>
</dbReference>
<feature type="binding site" evidence="5">
    <location>
        <position position="306"/>
    </location>
    <ligand>
        <name>Fe cation</name>
        <dbReference type="ChEBI" id="CHEBI:24875"/>
        <note>catalytic</note>
    </ligand>
</feature>
<dbReference type="Proteomes" id="UP000182444">
    <property type="component" value="Chromosome 1C"/>
</dbReference>
<dbReference type="SUPFAM" id="SSF51004">
    <property type="entry name" value="C-terminal (heme d1) domain of cytochrome cd1-nitrite reductase"/>
    <property type="match status" value="1"/>
</dbReference>
<keyword evidence="3" id="KW-0560">Oxidoreductase</keyword>
<feature type="binding site" evidence="5">
    <location>
        <position position="234"/>
    </location>
    <ligand>
        <name>Fe cation</name>
        <dbReference type="ChEBI" id="CHEBI:24875"/>
        <note>catalytic</note>
    </ligand>
</feature>
<evidence type="ECO:0000256" key="2">
    <source>
        <dbReference type="ARBA" id="ARBA00022723"/>
    </source>
</evidence>
<dbReference type="GO" id="GO:0016121">
    <property type="term" value="P:carotene catabolic process"/>
    <property type="evidence" value="ECO:0007669"/>
    <property type="project" value="TreeGrafter"/>
</dbReference>